<evidence type="ECO:0000313" key="2">
    <source>
        <dbReference type="EMBL" id="MEI5995292.1"/>
    </source>
</evidence>
<evidence type="ECO:0000313" key="4">
    <source>
        <dbReference type="Proteomes" id="UP000195139"/>
    </source>
</evidence>
<dbReference type="SUPFAM" id="SSF52540">
    <property type="entry name" value="P-loop containing nucleoside triphosphate hydrolases"/>
    <property type="match status" value="2"/>
</dbReference>
<dbReference type="STRING" id="1834181.A5880_000778"/>
<dbReference type="GO" id="GO:0000731">
    <property type="term" value="P:DNA synthesis involved in DNA repair"/>
    <property type="evidence" value="ECO:0007669"/>
    <property type="project" value="TreeGrafter"/>
</dbReference>
<feature type="coiled-coil region" evidence="1">
    <location>
        <begin position="677"/>
        <end position="740"/>
    </location>
</feature>
<dbReference type="RefSeq" id="WP_086329717.1">
    <property type="nucleotide sequence ID" value="NZ_NGLE02000001.1"/>
</dbReference>
<sequence length="1108" mass="129969">MIKLKRLLLIHWQAYDFQLVEFEDITLITGQTGVGKSTIIDALNIVLLGEKQKHIFNKAANENSNRTLESYLYGKLGDDGGDGFFYLREENFTSYLVAEFENEETSEYFCCGFVADCNSDHSPPNLQWLTMKSRLPADYFLNQEEGIPYSISELSYQNNLKTESEKITLIVTDKDYRKKIAGLFGQIRDDYRRLLKQSVSFTPVKDIEMFLTDFVSETESPVNVEEMQKSIRRYNDLEQESDRINKKVAKLEIIKNEIQVLERRKIIELRQDYFIEKAKLELFQEQERNYHIEVENHKKEITENTHNISDASKRIAILTTKKEDLRDKRDSLVVLKDKVYLNSQIKSVKEQFQTIQDQTKRGQDTIHLMKRFINELNKLPIEISSIMGLIQTVEKYEKEQTLISKFTEVNDLMGQIVKKLDKYKDSISEQEIFVKSTLSSLSIEKEKLKQGIKMVPEQFRVFKEELQIYLRNYDKNAKVEYLSDVIDFKKGEENWQKAVEAYLGWQRYYLVIDPKFYNKALQYYQSVQKKREVHGIGLINLVKLQKKHFSAEQNSLAHKLMVRDHLVKAYINFLLGRVIACDDIMSLTKYQTSITTEGFLYKGFVTRKLQFKNLTMSVGSAAIEKQLLDAQEKFNERQEELCVLQKKIAILGELTDYQKKDMYSCEIVAEYADNQKFNQKANELDHLKNQLSNLDDSELVEIDGKIKYLDKEINDLSVVIKTMTEKSNERQTKIEQVNQELIPQCFEQIIKQEDIFQTKFEMCQQLSGFEEAYRVAINKLDNLVYQSFIINYENNQKQTQASISELEETIRELMNDYNQTFTENLPINIRQSNMYLEEYEKFMKSDLPKFELDIKDAKEKAIYEFRYEFLGKLKSNIENLYRQVDEINDALKNRKFGEDTYRFKITAASGYKEYHDMIMDEMLMDQGEWNLLSAAFESKYAQQIELLFTILSGNDLDEGKSKENRIQTFSDYKTYLAFDMLVKKGDSTQRLSKTYTQKSGGETQIPLYISLLAAFSQVYRVNNTLRNNTMRLIMMDEAFNKIDGEKIKQCIQMIRSFGLQAIFSTPPEKIAEIMEEADKALVVFRQQNQATLREFSSLDELIGEPYEV</sequence>
<dbReference type="Pfam" id="PF13558">
    <property type="entry name" value="SbcC_Walker_B"/>
    <property type="match status" value="1"/>
</dbReference>
<dbReference type="Proteomes" id="UP000195139">
    <property type="component" value="Unassembled WGS sequence"/>
</dbReference>
<feature type="coiled-coil region" evidence="1">
    <location>
        <begin position="227"/>
        <end position="328"/>
    </location>
</feature>
<dbReference type="Gene3D" id="3.40.50.300">
    <property type="entry name" value="P-loop containing nucleotide triphosphate hydrolases"/>
    <property type="match status" value="2"/>
</dbReference>
<gene>
    <name evidence="3" type="ORF">A5880_000778</name>
    <name evidence="2" type="ORF">A5880_002882</name>
</gene>
<comment type="caution">
    <text evidence="3">The sequence shown here is derived from an EMBL/GenBank/DDBJ whole genome shotgun (WGS) entry which is preliminary data.</text>
</comment>
<evidence type="ECO:0000313" key="3">
    <source>
        <dbReference type="EMBL" id="OTO10095.1"/>
    </source>
</evidence>
<proteinExistence type="predicted"/>
<dbReference type="AlphaFoldDB" id="A0A242CIN4"/>
<accession>A0A242CIN4</accession>
<keyword evidence="4" id="KW-1185">Reference proteome</keyword>
<dbReference type="InterPro" id="IPR027417">
    <property type="entry name" value="P-loop_NTPase"/>
</dbReference>
<reference evidence="2 4" key="2">
    <citation type="submission" date="2018-07" db="EMBL/GenBank/DDBJ databases">
        <title>The Genome Sequence of Enterococcus sp. DIV0659b.</title>
        <authorList>
            <consortium name="The Broad Institute Genomics Platform"/>
            <consortium name="The Broad Institute Genomic Center for Infectious Diseases"/>
            <person name="Earl A."/>
            <person name="Manson A."/>
            <person name="Schwartman J."/>
            <person name="Gilmore M."/>
            <person name="Abouelleil A."/>
            <person name="Cao P."/>
            <person name="Chapman S."/>
            <person name="Cusick C."/>
            <person name="Shea T."/>
            <person name="Young S."/>
            <person name="Neafsey D."/>
            <person name="Nusbaum C."/>
            <person name="Birren B."/>
        </authorList>
    </citation>
    <scope>NUCLEOTIDE SEQUENCE [LARGE SCALE GENOMIC DNA]</scope>
    <source>
        <strain evidence="2 4">4G2_DIV0659</strain>
    </source>
</reference>
<dbReference type="EMBL" id="NGLE01000001">
    <property type="protein sequence ID" value="OTO10095.1"/>
    <property type="molecule type" value="Genomic_DNA"/>
</dbReference>
<organism evidence="3">
    <name type="scientific">Candidatus Enterococcus mansonii</name>
    <dbReference type="NCBI Taxonomy" id="1834181"/>
    <lineage>
        <taxon>Bacteria</taxon>
        <taxon>Bacillati</taxon>
        <taxon>Bacillota</taxon>
        <taxon>Bacilli</taxon>
        <taxon>Lactobacillales</taxon>
        <taxon>Enterococcaceae</taxon>
        <taxon>Enterococcus</taxon>
    </lineage>
</organism>
<protein>
    <submittedName>
        <fullName evidence="3">Uncharacterized protein</fullName>
    </submittedName>
</protein>
<keyword evidence="1" id="KW-0175">Coiled coil</keyword>
<dbReference type="PANTHER" id="PTHR32182:SF0">
    <property type="entry name" value="DNA REPLICATION AND REPAIR PROTEIN RECF"/>
    <property type="match status" value="1"/>
</dbReference>
<feature type="coiled-coil region" evidence="1">
    <location>
        <begin position="789"/>
        <end position="823"/>
    </location>
</feature>
<dbReference type="Pfam" id="PF13555">
    <property type="entry name" value="AAA_29"/>
    <property type="match status" value="1"/>
</dbReference>
<dbReference type="GO" id="GO:0006302">
    <property type="term" value="P:double-strand break repair"/>
    <property type="evidence" value="ECO:0007669"/>
    <property type="project" value="TreeGrafter"/>
</dbReference>
<evidence type="ECO:0000256" key="1">
    <source>
        <dbReference type="SAM" id="Coils"/>
    </source>
</evidence>
<dbReference type="EMBL" id="NGLE02000001">
    <property type="protein sequence ID" value="MEI5995292.1"/>
    <property type="molecule type" value="Genomic_DNA"/>
</dbReference>
<dbReference type="PANTHER" id="PTHR32182">
    <property type="entry name" value="DNA REPLICATION AND REPAIR PROTEIN RECF"/>
    <property type="match status" value="1"/>
</dbReference>
<name>A0A242CIN4_9ENTE</name>
<dbReference type="OrthoDB" id="1698838at2"/>
<reference evidence="3" key="1">
    <citation type="submission" date="2017-05" db="EMBL/GenBank/DDBJ databases">
        <title>The Genome Sequence of Enterococcus sp. 4G2_DIV0659.</title>
        <authorList>
            <consortium name="The Broad Institute Genomics Platform"/>
            <consortium name="The Broad Institute Genomic Center for Infectious Diseases"/>
            <person name="Earl A."/>
            <person name="Manson A."/>
            <person name="Schwartman J."/>
            <person name="Gilmore M."/>
            <person name="Abouelleil A."/>
            <person name="Cao P."/>
            <person name="Chapman S."/>
            <person name="Cusick C."/>
            <person name="Shea T."/>
            <person name="Young S."/>
            <person name="Neafsey D."/>
            <person name="Nusbaum C."/>
            <person name="Birren B."/>
        </authorList>
    </citation>
    <scope>NUCLEOTIDE SEQUENCE [LARGE SCALE GENOMIC DNA]</scope>
    <source>
        <strain evidence="3">4G2_DIV0659</strain>
    </source>
</reference>